<feature type="transmembrane region" description="Helical" evidence="12">
    <location>
        <begin position="274"/>
        <end position="295"/>
    </location>
</feature>
<dbReference type="PANTHER" id="PTHR35457:SF1">
    <property type="entry name" value="HEME A SYNTHASE"/>
    <property type="match status" value="1"/>
</dbReference>
<keyword evidence="14" id="KW-1185">Reference proteome</keyword>
<dbReference type="KEGG" id="lal:AT746_18630"/>
<dbReference type="PANTHER" id="PTHR35457">
    <property type="entry name" value="HEME A SYNTHASE"/>
    <property type="match status" value="1"/>
</dbReference>
<keyword evidence="9 12" id="KW-0472">Membrane</keyword>
<evidence type="ECO:0000313" key="13">
    <source>
        <dbReference type="EMBL" id="ALT00084.1"/>
    </source>
</evidence>
<dbReference type="OrthoDB" id="1447144at2"/>
<dbReference type="GO" id="GO:0016491">
    <property type="term" value="F:oxidoreductase activity"/>
    <property type="evidence" value="ECO:0007669"/>
    <property type="project" value="UniProtKB-KW"/>
</dbReference>
<sequence length="325" mass="35875">MKKMVLTALILAVVVVALGAFTRLTDAGLGCPDWPGCYGFLSVPKQDAHIEQAVQAFPERPFEAHKAWNEMIHRYFAGALGLLILIIALRSLFNSQPNRPKKLPLVLLCLVIFQALLGMWTVTMKLQPIVVMGHLLGGFTVLSCLFLLYLRLTNYRIPGGDANLRPLARYGVLGMLIVIVQIALGGWVSANYAALACTQLPVCEADWVQRLDFAGAFSIGEADDYEFGTHSYAERMTMHVVHRFGALITFLYLCWLAIRIYARASSALFRQLSVILVLVLGLQVALGVSNVVFSLPLWVAVAHNIVGASLLLVLIMINYSLFRKT</sequence>
<keyword evidence="8" id="KW-0350">Heme biosynthesis</keyword>
<gene>
    <name evidence="13" type="ORF">AT746_18630</name>
</gene>
<dbReference type="GO" id="GO:0046872">
    <property type="term" value="F:metal ion binding"/>
    <property type="evidence" value="ECO:0007669"/>
    <property type="project" value="UniProtKB-KW"/>
</dbReference>
<organism evidence="13 14">
    <name type="scientific">Lacimicrobium alkaliphilum</name>
    <dbReference type="NCBI Taxonomy" id="1526571"/>
    <lineage>
        <taxon>Bacteria</taxon>
        <taxon>Pseudomonadati</taxon>
        <taxon>Pseudomonadota</taxon>
        <taxon>Gammaproteobacteria</taxon>
        <taxon>Alteromonadales</taxon>
        <taxon>Alteromonadaceae</taxon>
        <taxon>Lacimicrobium</taxon>
    </lineage>
</organism>
<evidence type="ECO:0000256" key="2">
    <source>
        <dbReference type="ARBA" id="ARBA00022475"/>
    </source>
</evidence>
<dbReference type="GO" id="GO:0006784">
    <property type="term" value="P:heme A biosynthetic process"/>
    <property type="evidence" value="ECO:0007669"/>
    <property type="project" value="InterPro"/>
</dbReference>
<feature type="transmembrane region" description="Helical" evidence="12">
    <location>
        <begin position="170"/>
        <end position="190"/>
    </location>
</feature>
<dbReference type="Proteomes" id="UP000068447">
    <property type="component" value="Chromosome"/>
</dbReference>
<feature type="transmembrane region" description="Helical" evidence="12">
    <location>
        <begin position="244"/>
        <end position="262"/>
    </location>
</feature>
<proteinExistence type="predicted"/>
<comment type="subcellular location">
    <subcellularLocation>
        <location evidence="1">Membrane</location>
        <topology evidence="1">Multi-pass membrane protein</topology>
    </subcellularLocation>
</comment>
<evidence type="ECO:0000256" key="12">
    <source>
        <dbReference type="SAM" id="Phobius"/>
    </source>
</evidence>
<feature type="transmembrane region" description="Helical" evidence="12">
    <location>
        <begin position="129"/>
        <end position="150"/>
    </location>
</feature>
<evidence type="ECO:0000313" key="14">
    <source>
        <dbReference type="Proteomes" id="UP000068447"/>
    </source>
</evidence>
<dbReference type="GO" id="GO:0016020">
    <property type="term" value="C:membrane"/>
    <property type="evidence" value="ECO:0007669"/>
    <property type="project" value="UniProtKB-SubCell"/>
</dbReference>
<keyword evidence="10" id="KW-1015">Disulfide bond</keyword>
<evidence type="ECO:0000256" key="7">
    <source>
        <dbReference type="ARBA" id="ARBA00023004"/>
    </source>
</evidence>
<evidence type="ECO:0000256" key="1">
    <source>
        <dbReference type="ARBA" id="ARBA00004141"/>
    </source>
</evidence>
<feature type="transmembrane region" description="Helical" evidence="12">
    <location>
        <begin position="301"/>
        <end position="322"/>
    </location>
</feature>
<dbReference type="STRING" id="1526571.AT746_18630"/>
<keyword evidence="2" id="KW-1003">Cell membrane</keyword>
<keyword evidence="3 12" id="KW-0812">Transmembrane</keyword>
<evidence type="ECO:0000256" key="10">
    <source>
        <dbReference type="ARBA" id="ARBA00023157"/>
    </source>
</evidence>
<accession>A0A0U2ZAY9</accession>
<feature type="transmembrane region" description="Helical" evidence="12">
    <location>
        <begin position="105"/>
        <end position="123"/>
    </location>
</feature>
<keyword evidence="5 12" id="KW-1133">Transmembrane helix</keyword>
<evidence type="ECO:0000256" key="9">
    <source>
        <dbReference type="ARBA" id="ARBA00023136"/>
    </source>
</evidence>
<protein>
    <submittedName>
        <fullName evidence="13">Cytochrome B</fullName>
    </submittedName>
</protein>
<keyword evidence="7" id="KW-0408">Iron</keyword>
<evidence type="ECO:0000256" key="8">
    <source>
        <dbReference type="ARBA" id="ARBA00023133"/>
    </source>
</evidence>
<keyword evidence="6" id="KW-0560">Oxidoreductase</keyword>
<feature type="transmembrane region" description="Helical" evidence="12">
    <location>
        <begin position="75"/>
        <end position="93"/>
    </location>
</feature>
<dbReference type="InterPro" id="IPR003780">
    <property type="entry name" value="COX15/CtaA_fam"/>
</dbReference>
<comment type="pathway">
    <text evidence="11">Porphyrin-containing compound metabolism.</text>
</comment>
<dbReference type="Pfam" id="PF02628">
    <property type="entry name" value="COX15-CtaA"/>
    <property type="match status" value="1"/>
</dbReference>
<dbReference type="EMBL" id="CP013650">
    <property type="protein sequence ID" value="ALT00084.1"/>
    <property type="molecule type" value="Genomic_DNA"/>
</dbReference>
<keyword evidence="4" id="KW-0479">Metal-binding</keyword>
<dbReference type="RefSeq" id="WP_062483498.1">
    <property type="nucleotide sequence ID" value="NZ_CP013650.1"/>
</dbReference>
<evidence type="ECO:0000256" key="6">
    <source>
        <dbReference type="ARBA" id="ARBA00023002"/>
    </source>
</evidence>
<evidence type="ECO:0000256" key="5">
    <source>
        <dbReference type="ARBA" id="ARBA00022989"/>
    </source>
</evidence>
<name>A0A0U2ZAY9_9ALTE</name>
<dbReference type="InterPro" id="IPR050450">
    <property type="entry name" value="COX15/CtaA_HemeA_synthase"/>
</dbReference>
<dbReference type="AlphaFoldDB" id="A0A0U2ZAY9"/>
<evidence type="ECO:0000256" key="3">
    <source>
        <dbReference type="ARBA" id="ARBA00022692"/>
    </source>
</evidence>
<evidence type="ECO:0000256" key="11">
    <source>
        <dbReference type="ARBA" id="ARBA00023444"/>
    </source>
</evidence>
<reference evidence="13 14" key="1">
    <citation type="submission" date="2015-12" db="EMBL/GenBank/DDBJ databases">
        <title>Complete genome of Lacimicrobium alkaliphilum KCTC 32984.</title>
        <authorList>
            <person name="Kim S.-G."/>
            <person name="Lee Y.-J."/>
        </authorList>
    </citation>
    <scope>NUCLEOTIDE SEQUENCE [LARGE SCALE GENOMIC DNA]</scope>
    <source>
        <strain evidence="13 14">YelD216</strain>
    </source>
</reference>
<evidence type="ECO:0000256" key="4">
    <source>
        <dbReference type="ARBA" id="ARBA00022723"/>
    </source>
</evidence>